<reference evidence="1 2" key="1">
    <citation type="journal article" date="2014" name="Nature">
        <title>Sequential evolution of bacterial morphology by co-option of a developmental regulator.</title>
        <authorList>
            <person name="Jiang C."/>
            <person name="Brown P.J."/>
            <person name="Ducret A."/>
            <person name="Brun Y.V."/>
        </authorList>
    </citation>
    <scope>NUCLEOTIDE SEQUENCE [LARGE SCALE GENOMIC DNA]</scope>
    <source>
        <strain evidence="1 2">DSM 16100</strain>
    </source>
</reference>
<gene>
    <name evidence="1" type="ORF">ABENE_16060</name>
</gene>
<dbReference type="AlphaFoldDB" id="V4PM51"/>
<comment type="caution">
    <text evidence="1">The sequence shown here is derived from an EMBL/GenBank/DDBJ whole genome shotgun (WGS) entry which is preliminary data.</text>
</comment>
<accession>V4PM51</accession>
<proteinExistence type="predicted"/>
<dbReference type="Proteomes" id="UP000017837">
    <property type="component" value="Unassembled WGS sequence"/>
</dbReference>
<sequence>MTHPVEMPEEFTQLMSDINDPAVAKVAANLGIDVADYFLDYGLTDPKAQKRLSAYLDYILTHKDNQDKAGPLWRELDKVAEFGGVSRELKFFAKMRDAIRKRLNAKEPTGKGGKTRRR</sequence>
<dbReference type="RefSeq" id="WP_018081963.1">
    <property type="nucleotide sequence ID" value="NZ_AQWM01000009.1"/>
</dbReference>
<protein>
    <submittedName>
        <fullName evidence="1">Uncharacterized protein</fullName>
    </submittedName>
</protein>
<organism evidence="1 2">
    <name type="scientific">Asticcacaulis benevestitus DSM 16100 = ATCC BAA-896</name>
    <dbReference type="NCBI Taxonomy" id="1121022"/>
    <lineage>
        <taxon>Bacteria</taxon>
        <taxon>Pseudomonadati</taxon>
        <taxon>Pseudomonadota</taxon>
        <taxon>Alphaproteobacteria</taxon>
        <taxon>Caulobacterales</taxon>
        <taxon>Caulobacteraceae</taxon>
        <taxon>Asticcacaulis</taxon>
    </lineage>
</organism>
<dbReference type="EMBL" id="AWGB01000038">
    <property type="protein sequence ID" value="ESQ88364.1"/>
    <property type="molecule type" value="Genomic_DNA"/>
</dbReference>
<evidence type="ECO:0000313" key="2">
    <source>
        <dbReference type="Proteomes" id="UP000017837"/>
    </source>
</evidence>
<evidence type="ECO:0000313" key="1">
    <source>
        <dbReference type="EMBL" id="ESQ88364.1"/>
    </source>
</evidence>
<keyword evidence="2" id="KW-1185">Reference proteome</keyword>
<name>V4PM51_9CAUL</name>
<dbReference type="PATRIC" id="fig|1121022.4.peg.3266"/>
<dbReference type="STRING" id="1121022.GCA_000376105_02296"/>